<dbReference type="Proteomes" id="UP000258613">
    <property type="component" value="Chromosome"/>
</dbReference>
<accession>A0A346PJV2</accession>
<feature type="compositionally biased region" description="Polar residues" evidence="2">
    <location>
        <begin position="1"/>
        <end position="10"/>
    </location>
</feature>
<name>A0A346PJV2_9EURY</name>
<protein>
    <submittedName>
        <fullName evidence="3">Uncharacterized protein</fullName>
    </submittedName>
</protein>
<reference evidence="6" key="1">
    <citation type="submission" date="2017-10" db="EMBL/GenBank/DDBJ databases">
        <title>Phenotypic and genomic properties of facultatively anaerobic sulfur-reducing natronoarchaea from hypersaline soda lakes.</title>
        <authorList>
            <person name="Sorokin D.Y."/>
            <person name="Kublanov I.V."/>
            <person name="Roman P."/>
            <person name="Sinninghe Damste J.S."/>
            <person name="Golyshin P.N."/>
            <person name="Rojo D."/>
            <person name="Ciordia S."/>
            <person name="Mena Md.C."/>
            <person name="Ferrer M."/>
            <person name="Messina E."/>
            <person name="Smedile F."/>
            <person name="La Spada G."/>
            <person name="La Cono V."/>
            <person name="Yakimov M.M."/>
        </authorList>
    </citation>
    <scope>NUCLEOTIDE SEQUENCE [LARGE SCALE GENOMIC DNA]</scope>
    <source>
        <strain evidence="6">AArc1</strain>
    </source>
</reference>
<dbReference type="EMBL" id="CP027033">
    <property type="protein sequence ID" value="AXR83534.1"/>
    <property type="molecule type" value="Genomic_DNA"/>
</dbReference>
<feature type="compositionally biased region" description="Basic and acidic residues" evidence="2">
    <location>
        <begin position="93"/>
        <end position="104"/>
    </location>
</feature>
<dbReference type="EMBL" id="CP024047">
    <property type="protein sequence ID" value="AXR79797.1"/>
    <property type="molecule type" value="Genomic_DNA"/>
</dbReference>
<dbReference type="KEGG" id="nan:AArc1_3505"/>
<evidence type="ECO:0000256" key="1">
    <source>
        <dbReference type="SAM" id="Coils"/>
    </source>
</evidence>
<sequence length="116" mass="13258">MAAEQRSATRTRGDADAPAPAPDIDLEFRSPLESALLRTDDPDEVPTELVLSHRIERTKLQSQIAALERELQASEHRRTQIITQYERLLEERTTEQERTRDECSKSGLLGRLFDGR</sequence>
<feature type="coiled-coil region" evidence="1">
    <location>
        <begin position="50"/>
        <end position="84"/>
    </location>
</feature>
<accession>A0A346PVI9</accession>
<evidence type="ECO:0000313" key="3">
    <source>
        <dbReference type="EMBL" id="AXR79797.1"/>
    </source>
</evidence>
<proteinExistence type="predicted"/>
<reference evidence="3" key="3">
    <citation type="journal article" date="2019" name="Int. J. Syst. Evol. Microbiol.">
        <title>Natronolimnobius sulfurireducens sp. nov. and Halalkaliarchaeum desulfuricum gen. nov., sp. nov., the first sulfur-respiring alkaliphilic haloarchaea from hypersaline alkaline lakes.</title>
        <authorList>
            <person name="Sorokin D.Y."/>
            <person name="Yakimov M."/>
            <person name="Messina E."/>
            <person name="Merkel A.Y."/>
            <person name="Bale N.J."/>
            <person name="Sinninghe Damste J.S."/>
        </authorList>
    </citation>
    <scope>NUCLEOTIDE SEQUENCE</scope>
    <source>
        <strain evidence="4">AArc-Mg</strain>
        <strain evidence="3">AArc1</strain>
    </source>
</reference>
<feature type="region of interest" description="Disordered" evidence="2">
    <location>
        <begin position="1"/>
        <end position="25"/>
    </location>
</feature>
<dbReference type="Proteomes" id="UP000258707">
    <property type="component" value="Chromosome"/>
</dbReference>
<dbReference type="KEGG" id="nag:AArcMg_3561"/>
<reference evidence="5" key="2">
    <citation type="submission" date="2018-02" db="EMBL/GenBank/DDBJ databases">
        <title>Phenotypic and genomic properties of facultatively anaerobic sulfur-reducing natronoarchaea from hypersaline soda lakes.</title>
        <authorList>
            <person name="Sorokin D.Y."/>
            <person name="Kublanov I.V."/>
            <person name="Roman P."/>
            <person name="Sinninghe Damste J.S."/>
            <person name="Golyshin P.N."/>
            <person name="Rojo D."/>
            <person name="Ciordia S."/>
            <person name="Mena M.D.C."/>
            <person name="Ferrer M."/>
            <person name="Messina E."/>
            <person name="Smedile F."/>
            <person name="La Spada G."/>
            <person name="La Cono V."/>
            <person name="Yakimov M.M."/>
        </authorList>
    </citation>
    <scope>NUCLEOTIDE SEQUENCE [LARGE SCALE GENOMIC DNA]</scope>
    <source>
        <strain evidence="5">AArc-Mg</strain>
    </source>
</reference>
<dbReference type="GeneID" id="37644042"/>
<evidence type="ECO:0000313" key="6">
    <source>
        <dbReference type="Proteomes" id="UP000258707"/>
    </source>
</evidence>
<organism evidence="3 6">
    <name type="scientific">Natrarchaeobaculum sulfurireducens</name>
    <dbReference type="NCBI Taxonomy" id="2044521"/>
    <lineage>
        <taxon>Archaea</taxon>
        <taxon>Methanobacteriati</taxon>
        <taxon>Methanobacteriota</taxon>
        <taxon>Stenosarchaea group</taxon>
        <taxon>Halobacteria</taxon>
        <taxon>Halobacteriales</taxon>
        <taxon>Natrialbaceae</taxon>
        <taxon>Natrarchaeobaculum</taxon>
    </lineage>
</organism>
<keyword evidence="5" id="KW-1185">Reference proteome</keyword>
<evidence type="ECO:0000313" key="5">
    <source>
        <dbReference type="Proteomes" id="UP000258613"/>
    </source>
</evidence>
<evidence type="ECO:0000313" key="4">
    <source>
        <dbReference type="EMBL" id="AXR83534.1"/>
    </source>
</evidence>
<gene>
    <name evidence="3" type="ORF">AArc1_3505</name>
    <name evidence="4" type="ORF">AArcMg_3561</name>
</gene>
<feature type="region of interest" description="Disordered" evidence="2">
    <location>
        <begin position="93"/>
        <end position="116"/>
    </location>
</feature>
<dbReference type="RefSeq" id="WP_117365687.1">
    <property type="nucleotide sequence ID" value="NZ_CP024047.1"/>
</dbReference>
<keyword evidence="1" id="KW-0175">Coiled coil</keyword>
<dbReference type="AlphaFoldDB" id="A0A346PJV2"/>
<evidence type="ECO:0000256" key="2">
    <source>
        <dbReference type="SAM" id="MobiDB-lite"/>
    </source>
</evidence>